<dbReference type="AlphaFoldDB" id="A0A9W6GPJ5"/>
<dbReference type="GO" id="GO:0005840">
    <property type="term" value="C:ribosome"/>
    <property type="evidence" value="ECO:0007669"/>
    <property type="project" value="UniProtKB-KW"/>
</dbReference>
<keyword evidence="3 5" id="KW-0687">Ribonucleoprotein</keyword>
<dbReference type="InterPro" id="IPR001790">
    <property type="entry name" value="Ribosomal_uL10"/>
</dbReference>
<keyword evidence="7" id="KW-1185">Reference proteome</keyword>
<keyword evidence="5" id="KW-0694">RNA-binding</keyword>
<comment type="similarity">
    <text evidence="1 5">Belongs to the universal ribosomal protein uL10 family.</text>
</comment>
<dbReference type="GO" id="GO:1990904">
    <property type="term" value="C:ribonucleoprotein complex"/>
    <property type="evidence" value="ECO:0007669"/>
    <property type="project" value="UniProtKB-KW"/>
</dbReference>
<dbReference type="EMBL" id="BSDY01000026">
    <property type="protein sequence ID" value="GLI57840.1"/>
    <property type="molecule type" value="Genomic_DNA"/>
</dbReference>
<evidence type="ECO:0000256" key="1">
    <source>
        <dbReference type="ARBA" id="ARBA00008889"/>
    </source>
</evidence>
<dbReference type="Gene3D" id="3.30.70.1730">
    <property type="match status" value="1"/>
</dbReference>
<name>A0A9W6GPJ5_9FUSO</name>
<dbReference type="GO" id="GO:0070180">
    <property type="term" value="F:large ribosomal subunit rRNA binding"/>
    <property type="evidence" value="ECO:0007669"/>
    <property type="project" value="UniProtKB-UniRule"/>
</dbReference>
<dbReference type="RefSeq" id="WP_281837515.1">
    <property type="nucleotide sequence ID" value="NZ_BSDY01000026.1"/>
</dbReference>
<keyword evidence="5" id="KW-0699">rRNA-binding</keyword>
<comment type="function">
    <text evidence="5">Forms part of the ribosomal stalk, playing a central role in the interaction of the ribosome with GTP-bound translation factors.</text>
</comment>
<evidence type="ECO:0000256" key="4">
    <source>
        <dbReference type="ARBA" id="ARBA00035202"/>
    </source>
</evidence>
<comment type="caution">
    <text evidence="6">The sequence shown here is derived from an EMBL/GenBank/DDBJ whole genome shotgun (WGS) entry which is preliminary data.</text>
</comment>
<organism evidence="6 7">
    <name type="scientific">Propionigenium maris DSM 9537</name>
    <dbReference type="NCBI Taxonomy" id="1123000"/>
    <lineage>
        <taxon>Bacteria</taxon>
        <taxon>Fusobacteriati</taxon>
        <taxon>Fusobacteriota</taxon>
        <taxon>Fusobacteriia</taxon>
        <taxon>Fusobacteriales</taxon>
        <taxon>Fusobacteriaceae</taxon>
        <taxon>Propionigenium</taxon>
    </lineage>
</organism>
<dbReference type="Proteomes" id="UP001144471">
    <property type="component" value="Unassembled WGS sequence"/>
</dbReference>
<evidence type="ECO:0000256" key="2">
    <source>
        <dbReference type="ARBA" id="ARBA00022980"/>
    </source>
</evidence>
<evidence type="ECO:0000313" key="6">
    <source>
        <dbReference type="EMBL" id="GLI57840.1"/>
    </source>
</evidence>
<dbReference type="CDD" id="cd05797">
    <property type="entry name" value="Ribosomal_L10"/>
    <property type="match status" value="1"/>
</dbReference>
<keyword evidence="2 5" id="KW-0689">Ribosomal protein</keyword>
<accession>A0A9W6GPJ5</accession>
<dbReference type="GO" id="GO:0006412">
    <property type="term" value="P:translation"/>
    <property type="evidence" value="ECO:0007669"/>
    <property type="project" value="UniProtKB-UniRule"/>
</dbReference>
<proteinExistence type="inferred from homology"/>
<dbReference type="PANTHER" id="PTHR11560">
    <property type="entry name" value="39S RIBOSOMAL PROTEIN L10, MITOCHONDRIAL"/>
    <property type="match status" value="1"/>
</dbReference>
<evidence type="ECO:0000256" key="3">
    <source>
        <dbReference type="ARBA" id="ARBA00023274"/>
    </source>
</evidence>
<evidence type="ECO:0000313" key="7">
    <source>
        <dbReference type="Proteomes" id="UP001144471"/>
    </source>
</evidence>
<gene>
    <name evidence="5 6" type="primary">rplJ</name>
    <name evidence="6" type="ORF">PM10SUCC1_33540</name>
</gene>
<dbReference type="Pfam" id="PF00466">
    <property type="entry name" value="Ribosomal_L10"/>
    <property type="match status" value="1"/>
</dbReference>
<protein>
    <recommendedName>
        <fullName evidence="4 5">Large ribosomal subunit protein uL10</fullName>
    </recommendedName>
</protein>
<reference evidence="6" key="1">
    <citation type="submission" date="2022-12" db="EMBL/GenBank/DDBJ databases">
        <title>Reference genome sequencing for broad-spectrum identification of bacterial and archaeal isolates by mass spectrometry.</title>
        <authorList>
            <person name="Sekiguchi Y."/>
            <person name="Tourlousse D.M."/>
        </authorList>
    </citation>
    <scope>NUCLEOTIDE SEQUENCE</scope>
    <source>
        <strain evidence="6">10succ1</strain>
    </source>
</reference>
<comment type="subunit">
    <text evidence="5">Part of the ribosomal stalk of the 50S ribosomal subunit. The N-terminus interacts with L11 and the large rRNA to form the base of the stalk. The C-terminus forms an elongated spine to which L12 dimers bind in a sequential fashion forming a multimeric L10(L12)X complex.</text>
</comment>
<dbReference type="SUPFAM" id="SSF160369">
    <property type="entry name" value="Ribosomal protein L10-like"/>
    <property type="match status" value="1"/>
</dbReference>
<sequence>MATQAKKEAVAQLAEMIKGSESVVFVDYQGIKATEETALRKEMREAGADYIVAKNRLFKLALKEAGVEDSFDDVLEGTTAFAFGKEDVVAPAKVIYDLAKTKGEVFNIKAGLLSGKRVDATEVEALAKLPSREQLLSMVLNGMLGPIRKLAYATVAIADKKEEAGE</sequence>
<dbReference type="HAMAP" id="MF_00362">
    <property type="entry name" value="Ribosomal_uL10"/>
    <property type="match status" value="1"/>
</dbReference>
<evidence type="ECO:0000256" key="5">
    <source>
        <dbReference type="HAMAP-Rule" id="MF_00362"/>
    </source>
</evidence>
<dbReference type="InterPro" id="IPR043141">
    <property type="entry name" value="Ribosomal_uL10-like_sf"/>
</dbReference>
<dbReference type="InterPro" id="IPR047865">
    <property type="entry name" value="Ribosomal_uL10_bac_type"/>
</dbReference>
<dbReference type="NCBIfam" id="NF000955">
    <property type="entry name" value="PRK00099.1-1"/>
    <property type="match status" value="1"/>
</dbReference>
<dbReference type="InterPro" id="IPR022973">
    <property type="entry name" value="Ribosomal_uL10_bac"/>
</dbReference>